<dbReference type="SMART" id="SM00320">
    <property type="entry name" value="WD40"/>
    <property type="match status" value="4"/>
</dbReference>
<name>Q1MYZ3_9GAMM</name>
<evidence type="ECO:0000313" key="4">
    <source>
        <dbReference type="EMBL" id="EAT11235.1"/>
    </source>
</evidence>
<organism evidence="4 5">
    <name type="scientific">Bermanella marisrubri</name>
    <dbReference type="NCBI Taxonomy" id="207949"/>
    <lineage>
        <taxon>Bacteria</taxon>
        <taxon>Pseudomonadati</taxon>
        <taxon>Pseudomonadota</taxon>
        <taxon>Gammaproteobacteria</taxon>
        <taxon>Oceanospirillales</taxon>
        <taxon>Oceanospirillaceae</taxon>
        <taxon>Bermanella</taxon>
    </lineage>
</organism>
<evidence type="ECO:0000256" key="3">
    <source>
        <dbReference type="PROSITE-ProRule" id="PRU00221"/>
    </source>
</evidence>
<gene>
    <name evidence="4" type="ORF">RED65_07399</name>
</gene>
<dbReference type="Gene3D" id="2.130.10.10">
    <property type="entry name" value="YVTN repeat-like/Quinoprotein amine dehydrogenase"/>
    <property type="match status" value="2"/>
</dbReference>
<evidence type="ECO:0000256" key="2">
    <source>
        <dbReference type="ARBA" id="ARBA00022737"/>
    </source>
</evidence>
<dbReference type="InterPro" id="IPR015943">
    <property type="entry name" value="WD40/YVTN_repeat-like_dom_sf"/>
</dbReference>
<dbReference type="SUPFAM" id="SSF50998">
    <property type="entry name" value="Quinoprotein alcohol dehydrogenase-like"/>
    <property type="match status" value="1"/>
</dbReference>
<dbReference type="OrthoDB" id="6192037at2"/>
<dbReference type="STRING" id="207949.RED65_07399"/>
<proteinExistence type="predicted"/>
<dbReference type="EMBL" id="AAQH01000021">
    <property type="protein sequence ID" value="EAT11235.1"/>
    <property type="molecule type" value="Genomic_DNA"/>
</dbReference>
<comment type="caution">
    <text evidence="4">The sequence shown here is derived from an EMBL/GenBank/DDBJ whole genome shotgun (WGS) entry which is preliminary data.</text>
</comment>
<dbReference type="PROSITE" id="PS51257">
    <property type="entry name" value="PROKAR_LIPOPROTEIN"/>
    <property type="match status" value="1"/>
</dbReference>
<dbReference type="PANTHER" id="PTHR19857">
    <property type="entry name" value="MITOCHONDRIAL DIVISION PROTEIN 1-RELATED"/>
    <property type="match status" value="1"/>
</dbReference>
<reference evidence="4 5" key="1">
    <citation type="submission" date="2006-03" db="EMBL/GenBank/DDBJ databases">
        <authorList>
            <person name="Pinhassi J."/>
            <person name="Pedros-Alio C."/>
            <person name="Ferriera S."/>
            <person name="Johnson J."/>
            <person name="Kravitz S."/>
            <person name="Halpern A."/>
            <person name="Remington K."/>
            <person name="Beeson K."/>
            <person name="Tran B."/>
            <person name="Rogers Y.-H."/>
            <person name="Friedman R."/>
            <person name="Venter J.C."/>
        </authorList>
    </citation>
    <scope>NUCLEOTIDE SEQUENCE [LARGE SCALE GENOMIC DNA]</scope>
    <source>
        <strain evidence="4 5">RED65</strain>
    </source>
</reference>
<dbReference type="PROSITE" id="PS00678">
    <property type="entry name" value="WD_REPEATS_1"/>
    <property type="match status" value="1"/>
</dbReference>
<dbReference type="AlphaFoldDB" id="Q1MYZ3"/>
<dbReference type="PROSITE" id="PS50082">
    <property type="entry name" value="WD_REPEATS_2"/>
    <property type="match status" value="1"/>
</dbReference>
<keyword evidence="5" id="KW-1185">Reference proteome</keyword>
<dbReference type="InterPro" id="IPR001680">
    <property type="entry name" value="WD40_rpt"/>
</dbReference>
<dbReference type="InterPro" id="IPR019775">
    <property type="entry name" value="WD40_repeat_CS"/>
</dbReference>
<dbReference type="PANTHER" id="PTHR19857:SF21">
    <property type="entry name" value="ANAPHASE-PROMOTING COMPLEX SUBUNIT 4 WD40 DOMAIN-CONTAINING PROTEIN"/>
    <property type="match status" value="1"/>
</dbReference>
<evidence type="ECO:0000256" key="1">
    <source>
        <dbReference type="ARBA" id="ARBA00022574"/>
    </source>
</evidence>
<dbReference type="RefSeq" id="WP_007016704.1">
    <property type="nucleotide sequence ID" value="NZ_AAQH01000021.1"/>
</dbReference>
<dbReference type="Pfam" id="PF00400">
    <property type="entry name" value="WD40"/>
    <property type="match status" value="1"/>
</dbReference>
<keyword evidence="2" id="KW-0677">Repeat</keyword>
<dbReference type="InterPro" id="IPR051179">
    <property type="entry name" value="WD_repeat_multifunction"/>
</dbReference>
<protein>
    <submittedName>
        <fullName evidence="4">WD40 repeat protein</fullName>
    </submittedName>
</protein>
<dbReference type="PROSITE" id="PS50294">
    <property type="entry name" value="WD_REPEATS_REGION"/>
    <property type="match status" value="1"/>
</dbReference>
<feature type="repeat" description="WD" evidence="3">
    <location>
        <begin position="153"/>
        <end position="194"/>
    </location>
</feature>
<keyword evidence="1 3" id="KW-0853">WD repeat</keyword>
<dbReference type="InterPro" id="IPR011047">
    <property type="entry name" value="Quinoprotein_ADH-like_sf"/>
</dbReference>
<dbReference type="HOGENOM" id="CLU_073582_0_0_6"/>
<evidence type="ECO:0000313" key="5">
    <source>
        <dbReference type="Proteomes" id="UP000004263"/>
    </source>
</evidence>
<dbReference type="Proteomes" id="UP000004263">
    <property type="component" value="Unassembled WGS sequence"/>
</dbReference>
<accession>Q1MYZ3</accession>
<sequence>MFKPTWFLIALSFLSACTSGIDPDEKWDTAKQGVFSAALQANGDHALIGSIHHGGSYWQLQPLERLYNWNHEAEQQSNIIASAISDNGKYAATAELRRIVLWNTQDGEAFWMWQAPADIEDMDLDNDGRLALLGLRSYEAALFDIQNGGVQRRLSHEGIVQTVDMTPDRRFAITGGDDSLVRVWDLTSGNMLHEWRLLNQIKVVSISDDGRLAFASSHRDESHIWDLSNGKSLAKLDIGAGVFLAARFASDNGLLVTGASSGQVHLWQPEDGSLLQTWKLTVNNPWVTKNTQVEDVSFHSKGIRAIGANGSVYHMNYP</sequence>